<dbReference type="Gene3D" id="3.40.190.290">
    <property type="match status" value="1"/>
</dbReference>
<protein>
    <submittedName>
        <fullName evidence="6">LysR family transcriptional regulator</fullName>
    </submittedName>
</protein>
<dbReference type="Pfam" id="PF00126">
    <property type="entry name" value="HTH_1"/>
    <property type="match status" value="1"/>
</dbReference>
<dbReference type="SUPFAM" id="SSF53850">
    <property type="entry name" value="Periplasmic binding protein-like II"/>
    <property type="match status" value="1"/>
</dbReference>
<dbReference type="InterPro" id="IPR036388">
    <property type="entry name" value="WH-like_DNA-bd_sf"/>
</dbReference>
<sequence length="305" mass="33126">MTRGYLDQRLFLRVIELGSLRAVAREADLEASSVSRRLTRLESRLGVRLLERGTGATEPTEAGRQYYEALRRLLAQIDMLEAGIARQPERLKGLLRVAAPADFGRAHVAAWLLSFRARHPGLEIDLVLGDPAPAPDQTGADLVLTCDPVARRLGLGRQKLAECRQMLVAAPGYLSRHGAPREAADLVGHQHVFRHRSEMTAPLRLTGRDGRRHSIRRNGALSLGALSTAVEAACGGEGVLFGPVWALAPALDRGALVPVLADHRFDMAPLTALWSEAEVLPGRIPGFVAHALSQVRQVPGTEDWG</sequence>
<name>A0ABV3L1G5_9RHOB</name>
<organism evidence="6 7">
    <name type="scientific">Meridianimarinicoccus marinus</name>
    <dbReference type="NCBI Taxonomy" id="3231483"/>
    <lineage>
        <taxon>Bacteria</taxon>
        <taxon>Pseudomonadati</taxon>
        <taxon>Pseudomonadota</taxon>
        <taxon>Alphaproteobacteria</taxon>
        <taxon>Rhodobacterales</taxon>
        <taxon>Paracoccaceae</taxon>
        <taxon>Meridianimarinicoccus</taxon>
    </lineage>
</organism>
<keyword evidence="7" id="KW-1185">Reference proteome</keyword>
<dbReference type="SUPFAM" id="SSF46785">
    <property type="entry name" value="Winged helix' DNA-binding domain"/>
    <property type="match status" value="1"/>
</dbReference>
<dbReference type="Proteomes" id="UP001553161">
    <property type="component" value="Unassembled WGS sequence"/>
</dbReference>
<dbReference type="Pfam" id="PF03466">
    <property type="entry name" value="LysR_substrate"/>
    <property type="match status" value="1"/>
</dbReference>
<dbReference type="InterPro" id="IPR000847">
    <property type="entry name" value="LysR_HTH_N"/>
</dbReference>
<dbReference type="PROSITE" id="PS50931">
    <property type="entry name" value="HTH_LYSR"/>
    <property type="match status" value="1"/>
</dbReference>
<dbReference type="EMBL" id="JBFBVU010000001">
    <property type="protein sequence ID" value="MEV8465394.1"/>
    <property type="molecule type" value="Genomic_DNA"/>
</dbReference>
<keyword evidence="2" id="KW-0805">Transcription regulation</keyword>
<dbReference type="PANTHER" id="PTHR30537:SF5">
    <property type="entry name" value="HTH-TYPE TRANSCRIPTIONAL ACTIVATOR TTDR-RELATED"/>
    <property type="match status" value="1"/>
</dbReference>
<keyword evidence="3" id="KW-0238">DNA-binding</keyword>
<evidence type="ECO:0000256" key="1">
    <source>
        <dbReference type="ARBA" id="ARBA00009437"/>
    </source>
</evidence>
<evidence type="ECO:0000313" key="7">
    <source>
        <dbReference type="Proteomes" id="UP001553161"/>
    </source>
</evidence>
<accession>A0ABV3L1G5</accession>
<gene>
    <name evidence="6" type="ORF">AB0T83_01180</name>
</gene>
<evidence type="ECO:0000256" key="4">
    <source>
        <dbReference type="ARBA" id="ARBA00023163"/>
    </source>
</evidence>
<dbReference type="InterPro" id="IPR058163">
    <property type="entry name" value="LysR-type_TF_proteobact-type"/>
</dbReference>
<evidence type="ECO:0000256" key="2">
    <source>
        <dbReference type="ARBA" id="ARBA00023015"/>
    </source>
</evidence>
<dbReference type="InterPro" id="IPR005119">
    <property type="entry name" value="LysR_subst-bd"/>
</dbReference>
<dbReference type="CDD" id="cd08422">
    <property type="entry name" value="PBP2_CrgA_like"/>
    <property type="match status" value="1"/>
</dbReference>
<evidence type="ECO:0000313" key="6">
    <source>
        <dbReference type="EMBL" id="MEV8465394.1"/>
    </source>
</evidence>
<evidence type="ECO:0000259" key="5">
    <source>
        <dbReference type="PROSITE" id="PS50931"/>
    </source>
</evidence>
<dbReference type="InterPro" id="IPR036390">
    <property type="entry name" value="WH_DNA-bd_sf"/>
</dbReference>
<keyword evidence="4" id="KW-0804">Transcription</keyword>
<comment type="similarity">
    <text evidence="1">Belongs to the LysR transcriptional regulatory family.</text>
</comment>
<proteinExistence type="inferred from homology"/>
<comment type="caution">
    <text evidence="6">The sequence shown here is derived from an EMBL/GenBank/DDBJ whole genome shotgun (WGS) entry which is preliminary data.</text>
</comment>
<evidence type="ECO:0000256" key="3">
    <source>
        <dbReference type="ARBA" id="ARBA00023125"/>
    </source>
</evidence>
<dbReference type="Gene3D" id="1.10.10.10">
    <property type="entry name" value="Winged helix-like DNA-binding domain superfamily/Winged helix DNA-binding domain"/>
    <property type="match status" value="1"/>
</dbReference>
<dbReference type="PANTHER" id="PTHR30537">
    <property type="entry name" value="HTH-TYPE TRANSCRIPTIONAL REGULATOR"/>
    <property type="match status" value="1"/>
</dbReference>
<reference evidence="6 7" key="1">
    <citation type="submission" date="2024-07" db="EMBL/GenBank/DDBJ databases">
        <authorList>
            <person name="Kang M."/>
        </authorList>
    </citation>
    <scope>NUCLEOTIDE SEQUENCE [LARGE SCALE GENOMIC DNA]</scope>
    <source>
        <strain evidence="6 7">DFM31</strain>
    </source>
</reference>
<feature type="domain" description="HTH lysR-type" evidence="5">
    <location>
        <begin position="9"/>
        <end position="60"/>
    </location>
</feature>
<dbReference type="RefSeq" id="WP_366190838.1">
    <property type="nucleotide sequence ID" value="NZ_JBFBVU010000001.1"/>
</dbReference>